<dbReference type="Pfam" id="PF00646">
    <property type="entry name" value="F-box"/>
    <property type="match status" value="1"/>
</dbReference>
<dbReference type="SMART" id="SM00256">
    <property type="entry name" value="FBOX"/>
    <property type="match status" value="1"/>
</dbReference>
<dbReference type="Gramene" id="OQU81633">
    <property type="protein sequence ID" value="OQU81633"/>
    <property type="gene ID" value="SORBI_3006G088820"/>
</dbReference>
<dbReference type="InterPro" id="IPR001810">
    <property type="entry name" value="F-box_dom"/>
</dbReference>
<dbReference type="OMA" id="QGHNAPF"/>
<dbReference type="PANTHER" id="PTHR34223:SF98">
    <property type="entry name" value="OS04G0440901 PROTEIN"/>
    <property type="match status" value="1"/>
</dbReference>
<dbReference type="SUPFAM" id="SSF81383">
    <property type="entry name" value="F-box domain"/>
    <property type="match status" value="1"/>
</dbReference>
<dbReference type="STRING" id="4558.A0A1Z5RCZ4"/>
<dbReference type="Proteomes" id="UP000000768">
    <property type="component" value="Chromosome 6"/>
</dbReference>
<accession>A0A1Z5RCZ4</accession>
<keyword evidence="3" id="KW-1185">Reference proteome</keyword>
<evidence type="ECO:0000313" key="3">
    <source>
        <dbReference type="Proteomes" id="UP000000768"/>
    </source>
</evidence>
<proteinExistence type="predicted"/>
<organism evidence="2 3">
    <name type="scientific">Sorghum bicolor</name>
    <name type="common">Sorghum</name>
    <name type="synonym">Sorghum vulgare</name>
    <dbReference type="NCBI Taxonomy" id="4558"/>
    <lineage>
        <taxon>Eukaryota</taxon>
        <taxon>Viridiplantae</taxon>
        <taxon>Streptophyta</taxon>
        <taxon>Embryophyta</taxon>
        <taxon>Tracheophyta</taxon>
        <taxon>Spermatophyta</taxon>
        <taxon>Magnoliopsida</taxon>
        <taxon>Liliopsida</taxon>
        <taxon>Poales</taxon>
        <taxon>Poaceae</taxon>
        <taxon>PACMAD clade</taxon>
        <taxon>Panicoideae</taxon>
        <taxon>Andropogonodae</taxon>
        <taxon>Andropogoneae</taxon>
        <taxon>Sorghinae</taxon>
        <taxon>Sorghum</taxon>
    </lineage>
</organism>
<evidence type="ECO:0000259" key="1">
    <source>
        <dbReference type="PROSITE" id="PS50181"/>
    </source>
</evidence>
<evidence type="ECO:0000313" key="2">
    <source>
        <dbReference type="EMBL" id="OQU81633.1"/>
    </source>
</evidence>
<dbReference type="InterPro" id="IPR053781">
    <property type="entry name" value="F-box_AtFBL13-like"/>
</dbReference>
<dbReference type="InParanoid" id="A0A1Z5RCZ4"/>
<dbReference type="Gene3D" id="1.20.1280.50">
    <property type="match status" value="1"/>
</dbReference>
<dbReference type="InterPro" id="IPR036047">
    <property type="entry name" value="F-box-like_dom_sf"/>
</dbReference>
<dbReference type="EMBL" id="CM000765">
    <property type="protein sequence ID" value="OQU81633.1"/>
    <property type="molecule type" value="Genomic_DNA"/>
</dbReference>
<dbReference type="CDD" id="cd22160">
    <property type="entry name" value="F-box_AtFBL13-like"/>
    <property type="match status" value="1"/>
</dbReference>
<dbReference type="AlphaFoldDB" id="A0A1Z5RCZ4"/>
<reference evidence="2 3" key="1">
    <citation type="journal article" date="2009" name="Nature">
        <title>The Sorghum bicolor genome and the diversification of grasses.</title>
        <authorList>
            <person name="Paterson A.H."/>
            <person name="Bowers J.E."/>
            <person name="Bruggmann R."/>
            <person name="Dubchak I."/>
            <person name="Grimwood J."/>
            <person name="Gundlach H."/>
            <person name="Haberer G."/>
            <person name="Hellsten U."/>
            <person name="Mitros T."/>
            <person name="Poliakov A."/>
            <person name="Schmutz J."/>
            <person name="Spannagl M."/>
            <person name="Tang H."/>
            <person name="Wang X."/>
            <person name="Wicker T."/>
            <person name="Bharti A.K."/>
            <person name="Chapman J."/>
            <person name="Feltus F.A."/>
            <person name="Gowik U."/>
            <person name="Grigoriev I.V."/>
            <person name="Lyons E."/>
            <person name="Maher C.A."/>
            <person name="Martis M."/>
            <person name="Narechania A."/>
            <person name="Otillar R.P."/>
            <person name="Penning B.W."/>
            <person name="Salamov A.A."/>
            <person name="Wang Y."/>
            <person name="Zhang L."/>
            <person name="Carpita N.C."/>
            <person name="Freeling M."/>
            <person name="Gingle A.R."/>
            <person name="Hash C.T."/>
            <person name="Keller B."/>
            <person name="Klein P."/>
            <person name="Kresovich S."/>
            <person name="McCann M.C."/>
            <person name="Ming R."/>
            <person name="Peterson D.G."/>
            <person name="Mehboob-ur-Rahman"/>
            <person name="Ware D."/>
            <person name="Westhoff P."/>
            <person name="Mayer K.F."/>
            <person name="Messing J."/>
            <person name="Rokhsar D.S."/>
        </authorList>
    </citation>
    <scope>NUCLEOTIDE SEQUENCE [LARGE SCALE GENOMIC DNA]</scope>
    <source>
        <strain evidence="3">cv. BTx623</strain>
    </source>
</reference>
<name>A0A1Z5RCZ4_SORBI</name>
<sequence>MAGAAVKRARAGGGSISDRLSALPDELLLRVLSFLPAQQVVRTTVLSKRWRDLWRSVPDINLSLSDFGRNSREDWTAVWERMEDFVNNLLMLHRAPCLDAFRLVMIVNGHDPRRHIDRWVCRAIKDNPLMLEISTGSFSPYQLPQF</sequence>
<dbReference type="PROSITE" id="PS50181">
    <property type="entry name" value="FBOX"/>
    <property type="match status" value="1"/>
</dbReference>
<feature type="domain" description="F-box" evidence="1">
    <location>
        <begin position="17"/>
        <end position="82"/>
    </location>
</feature>
<gene>
    <name evidence="2" type="ORF">SORBI_3006G088820</name>
</gene>
<reference evidence="3" key="2">
    <citation type="journal article" date="2018" name="Plant J.">
        <title>The Sorghum bicolor reference genome: improved assembly, gene annotations, a transcriptome atlas, and signatures of genome organization.</title>
        <authorList>
            <person name="McCormick R.F."/>
            <person name="Truong S.K."/>
            <person name="Sreedasyam A."/>
            <person name="Jenkins J."/>
            <person name="Shu S."/>
            <person name="Sims D."/>
            <person name="Kennedy M."/>
            <person name="Amirebrahimi M."/>
            <person name="Weers B.D."/>
            <person name="McKinley B."/>
            <person name="Mattison A."/>
            <person name="Morishige D.T."/>
            <person name="Grimwood J."/>
            <person name="Schmutz J."/>
            <person name="Mullet J.E."/>
        </authorList>
    </citation>
    <scope>NUCLEOTIDE SEQUENCE [LARGE SCALE GENOMIC DNA]</scope>
    <source>
        <strain evidence="3">cv. BTx623</strain>
    </source>
</reference>
<dbReference type="InterPro" id="IPR053197">
    <property type="entry name" value="F-box_SCFL_complex_component"/>
</dbReference>
<dbReference type="eggNOG" id="ENOG502SVTR">
    <property type="taxonomic scope" value="Eukaryota"/>
</dbReference>
<protein>
    <recommendedName>
        <fullName evidence="1">F-box domain-containing protein</fullName>
    </recommendedName>
</protein>
<dbReference type="PANTHER" id="PTHR34223">
    <property type="entry name" value="OS11G0201299 PROTEIN"/>
    <property type="match status" value="1"/>
</dbReference>